<dbReference type="InterPro" id="IPR011047">
    <property type="entry name" value="Quinoprotein_ADH-like_sf"/>
</dbReference>
<feature type="region of interest" description="Disordered" evidence="1">
    <location>
        <begin position="122"/>
        <end position="174"/>
    </location>
</feature>
<evidence type="ECO:0000259" key="2">
    <source>
        <dbReference type="Pfam" id="PF13360"/>
    </source>
</evidence>
<protein>
    <recommendedName>
        <fullName evidence="2">Pyrrolo-quinoline quinone repeat domain-containing protein</fullName>
    </recommendedName>
</protein>
<proteinExistence type="predicted"/>
<sequence>MLLDTFSRDFSECKRSVLAYEQCEIFSAASALCYPQDGHFVLNTRYYEGFVNSPAKLIKIQDGEMSELGDAPAPVKQIYNDARTYEFDGFCVRMSSPFMMECIASQGGSNLNGAAADLGGTPNSSGAAGENLKNSSENDDAATVYKAHKSNPRNETSETKDKISNSGKQARKKSAAKGKTLWRLKLGAYLYTPVCLRGGALHFDAQDKRQGRETLYFGTTGKGGHLYAVDAASGEVIFKLDTGGTEYFAWYEDKILLADRRGKPVLISADDGSILKEVGFGKFQFGSDQIMLASGGRLYAVANDGAAMYAVCADI</sequence>
<dbReference type="Gene3D" id="2.130.10.10">
    <property type="entry name" value="YVTN repeat-like/Quinoprotein amine dehydrogenase"/>
    <property type="match status" value="1"/>
</dbReference>
<dbReference type="AlphaFoldDB" id="C8PEU1"/>
<gene>
    <name evidence="3" type="ORF">CAMGR0001_2580</name>
</gene>
<dbReference type="Proteomes" id="UP000005709">
    <property type="component" value="Unassembled WGS sequence"/>
</dbReference>
<keyword evidence="4" id="KW-1185">Reference proteome</keyword>
<dbReference type="EMBL" id="ACYG01000009">
    <property type="protein sequence ID" value="EEV18569.1"/>
    <property type="molecule type" value="Genomic_DNA"/>
</dbReference>
<dbReference type="RefSeq" id="WP_005869601.1">
    <property type="nucleotide sequence ID" value="NZ_ACYG01000009.1"/>
</dbReference>
<evidence type="ECO:0000313" key="3">
    <source>
        <dbReference type="EMBL" id="EEV18569.1"/>
    </source>
</evidence>
<evidence type="ECO:0000256" key="1">
    <source>
        <dbReference type="SAM" id="MobiDB-lite"/>
    </source>
</evidence>
<accession>C8PEU1</accession>
<dbReference type="STRING" id="824.CGRAC_0400"/>
<dbReference type="Pfam" id="PF13360">
    <property type="entry name" value="PQQ_2"/>
    <property type="match status" value="1"/>
</dbReference>
<organism evidence="3 4">
    <name type="scientific">Campylobacter gracilis RM3268</name>
    <dbReference type="NCBI Taxonomy" id="553220"/>
    <lineage>
        <taxon>Bacteria</taxon>
        <taxon>Pseudomonadati</taxon>
        <taxon>Campylobacterota</taxon>
        <taxon>Epsilonproteobacteria</taxon>
        <taxon>Campylobacterales</taxon>
        <taxon>Campylobacteraceae</taxon>
        <taxon>Campylobacter</taxon>
    </lineage>
</organism>
<reference evidence="3 4" key="1">
    <citation type="submission" date="2009-07" db="EMBL/GenBank/DDBJ databases">
        <authorList>
            <person name="Madupu R."/>
            <person name="Sebastian Y."/>
            <person name="Durkin A.S."/>
            <person name="Torralba M."/>
            <person name="Methe B."/>
            <person name="Sutton G.G."/>
            <person name="Strausberg R.L."/>
            <person name="Nelson K.E."/>
        </authorList>
    </citation>
    <scope>NUCLEOTIDE SEQUENCE [LARGE SCALE GENOMIC DNA]</scope>
    <source>
        <strain evidence="3 4">RM3268</strain>
    </source>
</reference>
<dbReference type="SUPFAM" id="SSF50998">
    <property type="entry name" value="Quinoprotein alcohol dehydrogenase-like"/>
    <property type="match status" value="1"/>
</dbReference>
<dbReference type="eggNOG" id="ENOG50323F7">
    <property type="taxonomic scope" value="Bacteria"/>
</dbReference>
<name>C8PEU1_9BACT</name>
<feature type="domain" description="Pyrrolo-quinoline quinone repeat" evidence="2">
    <location>
        <begin position="223"/>
        <end position="310"/>
    </location>
</feature>
<evidence type="ECO:0000313" key="4">
    <source>
        <dbReference type="Proteomes" id="UP000005709"/>
    </source>
</evidence>
<dbReference type="InterPro" id="IPR015943">
    <property type="entry name" value="WD40/YVTN_repeat-like_dom_sf"/>
</dbReference>
<dbReference type="InterPro" id="IPR002372">
    <property type="entry name" value="PQQ_rpt_dom"/>
</dbReference>
<comment type="caution">
    <text evidence="3">The sequence shown here is derived from an EMBL/GenBank/DDBJ whole genome shotgun (WGS) entry which is preliminary data.</text>
</comment>